<dbReference type="Proteomes" id="UP001352852">
    <property type="component" value="Unassembled WGS sequence"/>
</dbReference>
<accession>A0ABU7DUH7</accession>
<keyword evidence="2" id="KW-1185">Reference proteome</keyword>
<proteinExistence type="predicted"/>
<evidence type="ECO:0000313" key="1">
    <source>
        <dbReference type="EMBL" id="MED6278721.1"/>
    </source>
</evidence>
<protein>
    <submittedName>
        <fullName evidence="1">Uncharacterized protein</fullName>
    </submittedName>
</protein>
<comment type="caution">
    <text evidence="1">The sequence shown here is derived from an EMBL/GenBank/DDBJ whole genome shotgun (WGS) entry which is preliminary data.</text>
</comment>
<evidence type="ECO:0000313" key="2">
    <source>
        <dbReference type="Proteomes" id="UP001352852"/>
    </source>
</evidence>
<organism evidence="1 2">
    <name type="scientific">Characodon lateralis</name>
    <dbReference type="NCBI Taxonomy" id="208331"/>
    <lineage>
        <taxon>Eukaryota</taxon>
        <taxon>Metazoa</taxon>
        <taxon>Chordata</taxon>
        <taxon>Craniata</taxon>
        <taxon>Vertebrata</taxon>
        <taxon>Euteleostomi</taxon>
        <taxon>Actinopterygii</taxon>
        <taxon>Neopterygii</taxon>
        <taxon>Teleostei</taxon>
        <taxon>Neoteleostei</taxon>
        <taxon>Acanthomorphata</taxon>
        <taxon>Ovalentaria</taxon>
        <taxon>Atherinomorphae</taxon>
        <taxon>Cyprinodontiformes</taxon>
        <taxon>Goodeidae</taxon>
        <taxon>Characodon</taxon>
    </lineage>
</organism>
<sequence>MEAEVQGVCCPLQQRPNSGRLTLLSSFNRRHESRAPLASRYSIGNKLEIVHEGGLHLEATGEIQLVKQISAEETRPQ</sequence>
<reference evidence="1 2" key="1">
    <citation type="submission" date="2021-06" db="EMBL/GenBank/DDBJ databases">
        <authorList>
            <person name="Palmer J.M."/>
        </authorList>
    </citation>
    <scope>NUCLEOTIDE SEQUENCE [LARGE SCALE GENOMIC DNA]</scope>
    <source>
        <strain evidence="1 2">CL_MEX2019</strain>
        <tissue evidence="1">Muscle</tissue>
    </source>
</reference>
<dbReference type="EMBL" id="JAHUTJ010036083">
    <property type="protein sequence ID" value="MED6278721.1"/>
    <property type="molecule type" value="Genomic_DNA"/>
</dbReference>
<gene>
    <name evidence="1" type="ORF">CHARACLAT_026837</name>
</gene>
<name>A0ABU7DUH7_9TELE</name>